<dbReference type="Pfam" id="PF00169">
    <property type="entry name" value="PH"/>
    <property type="match status" value="1"/>
</dbReference>
<dbReference type="InterPro" id="IPR011993">
    <property type="entry name" value="PH-like_dom_sf"/>
</dbReference>
<dbReference type="GO" id="GO:0005789">
    <property type="term" value="C:endoplasmic reticulum membrane"/>
    <property type="evidence" value="ECO:0007669"/>
    <property type="project" value="UniProtKB-SubCell"/>
</dbReference>
<keyword evidence="10 14" id="KW-0472">Membrane</keyword>
<feature type="region of interest" description="Disordered" evidence="13">
    <location>
        <begin position="768"/>
        <end position="842"/>
    </location>
</feature>
<dbReference type="Proteomes" id="UP001108240">
    <property type="component" value="Unplaced"/>
</dbReference>
<feature type="transmembrane region" description="Helical" evidence="14">
    <location>
        <begin position="886"/>
        <end position="903"/>
    </location>
</feature>
<evidence type="ECO:0000256" key="3">
    <source>
        <dbReference type="ARBA" id="ARBA00022448"/>
    </source>
</evidence>
<name>A0A8C1CYB6_CYPCA</name>
<feature type="compositionally biased region" description="Polar residues" evidence="13">
    <location>
        <begin position="60"/>
        <end position="70"/>
    </location>
</feature>
<organism evidence="16 17">
    <name type="scientific">Cyprinus carpio carpio</name>
    <dbReference type="NCBI Taxonomy" id="630221"/>
    <lineage>
        <taxon>Eukaryota</taxon>
        <taxon>Metazoa</taxon>
        <taxon>Chordata</taxon>
        <taxon>Craniata</taxon>
        <taxon>Vertebrata</taxon>
        <taxon>Euteleostomi</taxon>
        <taxon>Actinopterygii</taxon>
        <taxon>Neopterygii</taxon>
        <taxon>Teleostei</taxon>
        <taxon>Ostariophysi</taxon>
        <taxon>Cypriniformes</taxon>
        <taxon>Cyprinidae</taxon>
        <taxon>Cyprininae</taxon>
        <taxon>Cyprinus</taxon>
    </lineage>
</organism>
<feature type="domain" description="PH" evidence="15">
    <location>
        <begin position="151"/>
        <end position="268"/>
    </location>
</feature>
<dbReference type="PROSITE" id="PS01013">
    <property type="entry name" value="OSBP"/>
    <property type="match status" value="1"/>
</dbReference>
<dbReference type="Gene3D" id="1.10.287.2720">
    <property type="match status" value="1"/>
</dbReference>
<protein>
    <recommendedName>
        <fullName evidence="12">Oxysterol-binding protein</fullName>
    </recommendedName>
</protein>
<dbReference type="InterPro" id="IPR001849">
    <property type="entry name" value="PH_domain"/>
</dbReference>
<evidence type="ECO:0000256" key="7">
    <source>
        <dbReference type="ARBA" id="ARBA00022989"/>
    </source>
</evidence>
<evidence type="ECO:0000256" key="5">
    <source>
        <dbReference type="ARBA" id="ARBA00022692"/>
    </source>
</evidence>
<evidence type="ECO:0000256" key="10">
    <source>
        <dbReference type="ARBA" id="ARBA00023136"/>
    </source>
</evidence>
<evidence type="ECO:0000259" key="15">
    <source>
        <dbReference type="PROSITE" id="PS50003"/>
    </source>
</evidence>
<dbReference type="FunFam" id="1.10.287.2720:FF:000002">
    <property type="entry name" value="Oxysterol-binding protein"/>
    <property type="match status" value="1"/>
</dbReference>
<dbReference type="PANTHER" id="PTHR10972">
    <property type="entry name" value="OXYSTEROL-BINDING PROTEIN-RELATED"/>
    <property type="match status" value="1"/>
</dbReference>
<dbReference type="Gene3D" id="2.40.160.120">
    <property type="match status" value="1"/>
</dbReference>
<keyword evidence="17" id="KW-1185">Reference proteome</keyword>
<evidence type="ECO:0000256" key="14">
    <source>
        <dbReference type="SAM" id="Phobius"/>
    </source>
</evidence>
<comment type="subcellular location">
    <subcellularLocation>
        <location evidence="1">Endoplasmic reticulum membrane</location>
        <topology evidence="1">Single-pass membrane protein</topology>
    </subcellularLocation>
</comment>
<reference evidence="16" key="1">
    <citation type="submission" date="2025-08" db="UniProtKB">
        <authorList>
            <consortium name="Ensembl"/>
        </authorList>
    </citation>
    <scope>IDENTIFICATION</scope>
</reference>
<evidence type="ECO:0000256" key="6">
    <source>
        <dbReference type="ARBA" id="ARBA00022824"/>
    </source>
</evidence>
<dbReference type="GO" id="GO:0015485">
    <property type="term" value="F:cholesterol binding"/>
    <property type="evidence" value="ECO:0007669"/>
    <property type="project" value="TreeGrafter"/>
</dbReference>
<feature type="compositionally biased region" description="Basic and acidic residues" evidence="13">
    <location>
        <begin position="311"/>
        <end position="328"/>
    </location>
</feature>
<keyword evidence="6" id="KW-0256">Endoplasmic reticulum</keyword>
<dbReference type="PROSITE" id="PS50003">
    <property type="entry name" value="PH_DOMAIN"/>
    <property type="match status" value="1"/>
</dbReference>
<dbReference type="GeneTree" id="ENSGT00940000156622"/>
<keyword evidence="3 12" id="KW-0813">Transport</keyword>
<dbReference type="SMART" id="SM00233">
    <property type="entry name" value="PH"/>
    <property type="match status" value="1"/>
</dbReference>
<evidence type="ECO:0000256" key="2">
    <source>
        <dbReference type="ARBA" id="ARBA00008842"/>
    </source>
</evidence>
<evidence type="ECO:0000256" key="13">
    <source>
        <dbReference type="SAM" id="MobiDB-lite"/>
    </source>
</evidence>
<proteinExistence type="inferred from homology"/>
<dbReference type="Gene3D" id="2.30.29.30">
    <property type="entry name" value="Pleckstrin-homology domain (PH domain)/Phosphotyrosine-binding domain (PTB)"/>
    <property type="match status" value="1"/>
</dbReference>
<dbReference type="GO" id="GO:0006869">
    <property type="term" value="P:lipid transport"/>
    <property type="evidence" value="ECO:0007669"/>
    <property type="project" value="UniProtKB-KW"/>
</dbReference>
<evidence type="ECO:0000256" key="8">
    <source>
        <dbReference type="ARBA" id="ARBA00023055"/>
    </source>
</evidence>
<dbReference type="PANTHER" id="PTHR10972:SF216">
    <property type="entry name" value="OXYSTEROL-BINDING PROTEIN-RELATED PROTEIN 8"/>
    <property type="match status" value="1"/>
</dbReference>
<keyword evidence="5 14" id="KW-0812">Transmembrane</keyword>
<sequence>MRDLCDLCRRSGSLTHHAESRENPVTPAALMPGDDAALLTPGRMSQRGKEAGLHTPSKDLLTSPSLSPGVSYSHGFDRGKEEILPLKEDSSHSISKSKSETKLYNGSDKDVSASGNKLTKKESLKVQKKNYREEKKRATKELLSTITDPSVIVMADWLKIRGTLKSWTKLWCVLKPGVLLIYKTNKNGQWVGTVLLNACELIERPSKKDGFCFKLFHPLEQSIWAVKGPKGEAVGSITQPLPSSHLIFRAASESDGRCWMDALELALKCSSLLKRTMIREGREETTQTAEHSHINFYSLLRAHNMQFNDSDQFKDPDLYSDKSDRENEQEQEEWDNEVMEKSEESDSDTSERQEDSYLDLDPNEALRETSYIEQSHEELGEAGEESQTETVSEENKSLIWTLLKQVRPGMDLSKVVLPTFILEPRSFLDKLSDYYYHADFLSEAAVEENAYNRMKKVVKWYISGFYKKPKGLKKPYNPIIGETFRCLWIHSKTNSKTFYIAEQVSHHPPVSAFYVSNRKDGFCLSGSILAKSKFYGNSLSAILDGEARLSFLNRGEDYVMNMPYAHCKGILYGTMTLELGGQVSIACEKTGYSAQLEFRLKPFLGSSDIVNQISGKIKLGKEVLATLEGHWDSEVFINDKKTGEMETFWNPTPELRQNRLIRCTVPPEEQSEFESERLWQHVTRAINNKDQTEATNEKFILEEVQRKAARERKAKCEEWTPALFEQDPVTGEWHYRYADTRPWDPLNDLIQFEKDGFIQTKVRHRTPMVRSASVVSLSTQQGPRRDNYLSQVTGPKRKHKSDKPKSPESGCSSPEPDHQDSSGSERHKSKHSSRLRKKGTDLSEIQSAIESIRKTQEDINRSVNALRSRVASQSATESSFLTHRDVAIILFLIFLQVLLNFIFK</sequence>
<dbReference type="Gene3D" id="3.30.70.3490">
    <property type="match status" value="1"/>
</dbReference>
<dbReference type="FunFam" id="2.30.29.30:FF:000030">
    <property type="entry name" value="Oxysterol-binding protein"/>
    <property type="match status" value="1"/>
</dbReference>
<evidence type="ECO:0000256" key="4">
    <source>
        <dbReference type="ARBA" id="ARBA00022553"/>
    </source>
</evidence>
<keyword evidence="8 12" id="KW-0445">Lipid transport</keyword>
<comment type="similarity">
    <text evidence="2 11">Belongs to the OSBP family.</text>
</comment>
<accession>A0A8C1CYB6</accession>
<dbReference type="FunFam" id="2.40.160.120:FF:000020">
    <property type="entry name" value="Oxysterol-binding protein"/>
    <property type="match status" value="1"/>
</dbReference>
<dbReference type="SMR" id="A0A8C1CYB6"/>
<evidence type="ECO:0000313" key="16">
    <source>
        <dbReference type="Ensembl" id="ENSCCRP00000054297.2"/>
    </source>
</evidence>
<feature type="compositionally biased region" description="Basic residues" evidence="13">
    <location>
        <begin position="827"/>
        <end position="837"/>
    </location>
</feature>
<feature type="region of interest" description="Disordered" evidence="13">
    <location>
        <begin position="14"/>
        <end position="122"/>
    </location>
</feature>
<keyword evidence="7 14" id="KW-1133">Transmembrane helix</keyword>
<keyword evidence="4" id="KW-0597">Phosphoprotein</keyword>
<feature type="region of interest" description="Disordered" evidence="13">
    <location>
        <begin position="310"/>
        <end position="364"/>
    </location>
</feature>
<dbReference type="AlphaFoldDB" id="A0A8C1CYB6"/>
<evidence type="ECO:0000256" key="11">
    <source>
        <dbReference type="RuleBase" id="RU003844"/>
    </source>
</evidence>
<evidence type="ECO:0000256" key="9">
    <source>
        <dbReference type="ARBA" id="ARBA00023121"/>
    </source>
</evidence>
<dbReference type="SUPFAM" id="SSF144000">
    <property type="entry name" value="Oxysterol-binding protein-like"/>
    <property type="match status" value="1"/>
</dbReference>
<dbReference type="GO" id="GO:0032541">
    <property type="term" value="C:cortical endoplasmic reticulum"/>
    <property type="evidence" value="ECO:0007669"/>
    <property type="project" value="TreeGrafter"/>
</dbReference>
<evidence type="ECO:0000313" key="17">
    <source>
        <dbReference type="Proteomes" id="UP001108240"/>
    </source>
</evidence>
<dbReference type="SUPFAM" id="SSF50729">
    <property type="entry name" value="PH domain-like"/>
    <property type="match status" value="1"/>
</dbReference>
<feature type="compositionally biased region" description="Basic and acidic residues" evidence="13">
    <location>
        <begin position="338"/>
        <end position="355"/>
    </location>
</feature>
<dbReference type="CDD" id="cd13286">
    <property type="entry name" value="PH_OPR5_ORP8"/>
    <property type="match status" value="1"/>
</dbReference>
<dbReference type="InterPro" id="IPR000648">
    <property type="entry name" value="Oxysterol-bd"/>
</dbReference>
<dbReference type="Pfam" id="PF01237">
    <property type="entry name" value="Oxysterol_BP"/>
    <property type="match status" value="1"/>
</dbReference>
<feature type="compositionally biased region" description="Basic and acidic residues" evidence="13">
    <location>
        <begin position="75"/>
        <end position="111"/>
    </location>
</feature>
<dbReference type="InterPro" id="IPR037239">
    <property type="entry name" value="OSBP_sf"/>
</dbReference>
<keyword evidence="9" id="KW-0446">Lipid-binding</keyword>
<evidence type="ECO:0000256" key="12">
    <source>
        <dbReference type="RuleBase" id="RU003845"/>
    </source>
</evidence>
<dbReference type="GO" id="GO:0005829">
    <property type="term" value="C:cytosol"/>
    <property type="evidence" value="ECO:0007669"/>
    <property type="project" value="TreeGrafter"/>
</dbReference>
<feature type="compositionally biased region" description="Polar residues" evidence="13">
    <location>
        <begin position="773"/>
        <end position="793"/>
    </location>
</feature>
<feature type="compositionally biased region" description="Basic and acidic residues" evidence="13">
    <location>
        <begin position="815"/>
        <end position="826"/>
    </location>
</feature>
<reference evidence="16" key="2">
    <citation type="submission" date="2025-09" db="UniProtKB">
        <authorList>
            <consortium name="Ensembl"/>
        </authorList>
    </citation>
    <scope>IDENTIFICATION</scope>
</reference>
<dbReference type="Ensembl" id="ENSCCRT00000058845.2">
    <property type="protein sequence ID" value="ENSCCRP00000054297.2"/>
    <property type="gene ID" value="ENSCCRG00000024970.2"/>
</dbReference>
<evidence type="ECO:0000256" key="1">
    <source>
        <dbReference type="ARBA" id="ARBA00004389"/>
    </source>
</evidence>
<dbReference type="InterPro" id="IPR018494">
    <property type="entry name" value="Oxysterol-bd_CS"/>
</dbReference>